<keyword evidence="1" id="KW-0175">Coiled coil</keyword>
<comment type="caution">
    <text evidence="3">The sequence shown here is derived from an EMBL/GenBank/DDBJ whole genome shotgun (WGS) entry which is preliminary data.</text>
</comment>
<feature type="compositionally biased region" description="Basic and acidic residues" evidence="2">
    <location>
        <begin position="1158"/>
        <end position="1168"/>
    </location>
</feature>
<evidence type="ECO:0000256" key="2">
    <source>
        <dbReference type="SAM" id="MobiDB-lite"/>
    </source>
</evidence>
<evidence type="ECO:0000256" key="1">
    <source>
        <dbReference type="SAM" id="Coils"/>
    </source>
</evidence>
<feature type="coiled-coil region" evidence="1">
    <location>
        <begin position="889"/>
        <end position="916"/>
    </location>
</feature>
<proteinExistence type="predicted"/>
<dbReference type="InterPro" id="IPR040262">
    <property type="entry name" value="At4g38062-like"/>
</dbReference>
<feature type="coiled-coil region" evidence="1">
    <location>
        <begin position="1"/>
        <end position="213"/>
    </location>
</feature>
<reference evidence="3 4" key="1">
    <citation type="journal article" date="2021" name="Plant Biotechnol. J.">
        <title>Multi-omics assisted identification of the key and species-specific regulatory components of drought-tolerant mechanisms in Gossypium stocksii.</title>
        <authorList>
            <person name="Yu D."/>
            <person name="Ke L."/>
            <person name="Zhang D."/>
            <person name="Wu Y."/>
            <person name="Sun Y."/>
            <person name="Mei J."/>
            <person name="Sun J."/>
            <person name="Sun Y."/>
        </authorList>
    </citation>
    <scope>NUCLEOTIDE SEQUENCE [LARGE SCALE GENOMIC DNA]</scope>
    <source>
        <strain evidence="4">cv. E1</strain>
        <tissue evidence="3">Leaf</tissue>
    </source>
</reference>
<feature type="coiled-coil region" evidence="1">
    <location>
        <begin position="765"/>
        <end position="827"/>
    </location>
</feature>
<gene>
    <name evidence="3" type="ORF">J1N35_022349</name>
</gene>
<sequence>MEKVYEELEEVKFENEKLRSDLKSKAELYEHLKKFQNEQSTKLHEASSKIEKQAQQLLEKEEEISVVTRTNEDLKCNLKEKESIIKHLNAANDKLRAERDGKNQKWEEENGRLVLALDEANEKSIHQEQKMDMLKAEIEGLKTQLSVSQKKHSEAEKKAKNQKDLRERDDLLVKVEEDMKKVEHQLKWKKEQFKHLEEAHDRLRNQFKESEKEWEKEKCALLDEISSLQTGLDSQIRITGDLQSRLQMCNQALAHEETRRKYLEVEISEFKARFEKSFAECQDAKSQLECLNSQRDKEVATLRHLLGTKESFYKEMEYRAGKLEQENQELLASLKELQEARIQEAGTSSSLSKLKNKLKSVEQMHKDCSLNLRTKEAELNSQREEMMKKLHDYSSQLKTKDAALNVLEMELESCLSSAVQLKLQNEEISIMMVLLKSGMFEAQLKLANAKAELGLHQREGVENLSILRQQLEMKNTALANAQREITEERERTAILSRKVDTLAQLEDKHQLMEKEVNTCKTILEESSKCQLRLKEQALQMETDSKEKIREVCDALDVANSQLAEEQEKVASLLSRVESLDLIEGQRFLMQKELERYKERLEEASRCQIHLEEQALQRETESKEKLSEVCNALEAAKSELSKEQERAVSLTKRVESLDHLEEQWLQKQDEVERYKKMLEEACRSQSQLEVQVGHMKKEFGEKLEAAFDALETVKSELAKERERTASLMKRVEQWALRQKDLDKYQERFEESYRCQLQLEEKISQIERDSERKLTEACNALEKANSELVEKVCKGHEIEFESWIWKSISERLKVDLEESQELRKQLEASLLAQVGVGESIKKEKDDLIRITKEKDQEILSLQQHMVTLEQELQARELRAVSSAEDSILQITREYDKVLEDLRREIDLLEEESLRRELEGAAYAHIGAERSFVREKENVLQLVKEKDERIDGLMQVVRSMEEDFNGSLNSFSSELTEKQEHIKLVHEAWEKIASAEILAKLEIEEKKLMIAELEDDIHYIQEKLFSQEKSLSDSKQLVLTIEAELEAKHLEMKNFTDQMEGRLRTSEASVDELRTEKANLLEDILKLSTERDNLVGFIGGLNDSLGEFSSEDAQLMGILGRIVQSFDLSDSKGSNELYDCLKENKRSLPASPATKKTSSIFEERSPFRQLN</sequence>
<feature type="coiled-coil region" evidence="1">
    <location>
        <begin position="548"/>
        <end position="676"/>
    </location>
</feature>
<dbReference type="Proteomes" id="UP000828251">
    <property type="component" value="Unassembled WGS sequence"/>
</dbReference>
<feature type="coiled-coil region" evidence="1">
    <location>
        <begin position="313"/>
        <end position="396"/>
    </location>
</feature>
<evidence type="ECO:0000313" key="3">
    <source>
        <dbReference type="EMBL" id="KAH1082588.1"/>
    </source>
</evidence>
<feature type="region of interest" description="Disordered" evidence="2">
    <location>
        <begin position="1145"/>
        <end position="1168"/>
    </location>
</feature>
<dbReference type="OrthoDB" id="685795at2759"/>
<organism evidence="3 4">
    <name type="scientific">Gossypium stocksii</name>
    <dbReference type="NCBI Taxonomy" id="47602"/>
    <lineage>
        <taxon>Eukaryota</taxon>
        <taxon>Viridiplantae</taxon>
        <taxon>Streptophyta</taxon>
        <taxon>Embryophyta</taxon>
        <taxon>Tracheophyta</taxon>
        <taxon>Spermatophyta</taxon>
        <taxon>Magnoliopsida</taxon>
        <taxon>eudicotyledons</taxon>
        <taxon>Gunneridae</taxon>
        <taxon>Pentapetalae</taxon>
        <taxon>rosids</taxon>
        <taxon>malvids</taxon>
        <taxon>Malvales</taxon>
        <taxon>Malvaceae</taxon>
        <taxon>Malvoideae</taxon>
        <taxon>Gossypium</taxon>
    </lineage>
</organism>
<dbReference type="EMBL" id="JAIQCV010000007">
    <property type="protein sequence ID" value="KAH1082588.1"/>
    <property type="molecule type" value="Genomic_DNA"/>
</dbReference>
<dbReference type="AlphaFoldDB" id="A0A9D3VGH5"/>
<feature type="coiled-coil region" evidence="1">
    <location>
        <begin position="464"/>
        <end position="522"/>
    </location>
</feature>
<feature type="coiled-coil region" evidence="1">
    <location>
        <begin position="702"/>
        <end position="729"/>
    </location>
</feature>
<keyword evidence="4" id="KW-1185">Reference proteome</keyword>
<name>A0A9D3VGH5_9ROSI</name>
<evidence type="ECO:0008006" key="5">
    <source>
        <dbReference type="Google" id="ProtNLM"/>
    </source>
</evidence>
<protein>
    <recommendedName>
        <fullName evidence="5">G protein gamma domain-containing protein</fullName>
    </recommendedName>
</protein>
<accession>A0A9D3VGH5</accession>
<feature type="coiled-coil region" evidence="1">
    <location>
        <begin position="1060"/>
        <end position="1087"/>
    </location>
</feature>
<evidence type="ECO:0000313" key="4">
    <source>
        <dbReference type="Proteomes" id="UP000828251"/>
    </source>
</evidence>
<dbReference type="PANTHER" id="PTHR45287:SF4">
    <property type="entry name" value="OS03G0691500 PROTEIN"/>
    <property type="match status" value="1"/>
</dbReference>
<dbReference type="PANTHER" id="PTHR45287">
    <property type="entry name" value="OS03G0691500 PROTEIN"/>
    <property type="match status" value="1"/>
</dbReference>